<evidence type="ECO:0000256" key="1">
    <source>
        <dbReference type="SAM" id="Coils"/>
    </source>
</evidence>
<keyword evidence="1" id="KW-0175">Coiled coil</keyword>
<dbReference type="Proteomes" id="UP001168990">
    <property type="component" value="Unassembled WGS sequence"/>
</dbReference>
<accession>A0AA39CAE7</accession>
<evidence type="ECO:0000313" key="4">
    <source>
        <dbReference type="Proteomes" id="UP001168990"/>
    </source>
</evidence>
<evidence type="ECO:0000313" key="3">
    <source>
        <dbReference type="EMBL" id="KAK0160773.1"/>
    </source>
</evidence>
<reference evidence="3" key="2">
    <citation type="submission" date="2023-03" db="EMBL/GenBank/DDBJ databases">
        <authorList>
            <person name="Inwood S.N."/>
            <person name="Skelly J.G."/>
            <person name="Guhlin J."/>
            <person name="Harrop T.W.R."/>
            <person name="Goldson S.G."/>
            <person name="Dearden P.K."/>
        </authorList>
    </citation>
    <scope>NUCLEOTIDE SEQUENCE</scope>
    <source>
        <strain evidence="3">Irish</strain>
        <tissue evidence="3">Whole body</tissue>
    </source>
</reference>
<dbReference type="AlphaFoldDB" id="A0AA39CAE7"/>
<dbReference type="EMBL" id="JAQQBS010001423">
    <property type="protein sequence ID" value="KAK0160773.1"/>
    <property type="molecule type" value="Genomic_DNA"/>
</dbReference>
<gene>
    <name evidence="3" type="ORF">PV328_008143</name>
</gene>
<organism evidence="3 4">
    <name type="scientific">Microctonus aethiopoides</name>
    <dbReference type="NCBI Taxonomy" id="144406"/>
    <lineage>
        <taxon>Eukaryota</taxon>
        <taxon>Metazoa</taxon>
        <taxon>Ecdysozoa</taxon>
        <taxon>Arthropoda</taxon>
        <taxon>Hexapoda</taxon>
        <taxon>Insecta</taxon>
        <taxon>Pterygota</taxon>
        <taxon>Neoptera</taxon>
        <taxon>Endopterygota</taxon>
        <taxon>Hymenoptera</taxon>
        <taxon>Apocrita</taxon>
        <taxon>Ichneumonoidea</taxon>
        <taxon>Braconidae</taxon>
        <taxon>Euphorinae</taxon>
        <taxon>Microctonus</taxon>
    </lineage>
</organism>
<feature type="coiled-coil region" evidence="1">
    <location>
        <begin position="245"/>
        <end position="272"/>
    </location>
</feature>
<name>A0AA39CAE7_9HYME</name>
<proteinExistence type="predicted"/>
<keyword evidence="4" id="KW-1185">Reference proteome</keyword>
<feature type="region of interest" description="Disordered" evidence="2">
    <location>
        <begin position="1"/>
        <end position="35"/>
    </location>
</feature>
<evidence type="ECO:0000256" key="2">
    <source>
        <dbReference type="SAM" id="MobiDB-lite"/>
    </source>
</evidence>
<comment type="caution">
    <text evidence="3">The sequence shown here is derived from an EMBL/GenBank/DDBJ whole genome shotgun (WGS) entry which is preliminary data.</text>
</comment>
<feature type="compositionally biased region" description="Polar residues" evidence="2">
    <location>
        <begin position="1"/>
        <end position="10"/>
    </location>
</feature>
<feature type="compositionally biased region" description="Basic residues" evidence="2">
    <location>
        <begin position="102"/>
        <end position="112"/>
    </location>
</feature>
<sequence length="466" mass="52789">MISNMSTIKPLSQPVRVSELLGGSKSSGKKSDKKIFEPVRIKDMLACSKSASKSDSATKSTFPVSKIARQSVRRALYSKTTTTPKQSPCKKNKFEPVAAKVSTRKSPGKSRKSLLPPPNSIAQKHIQQVINDNNRYSTIIEERSSQIFEATNEVNYQRPTVIKSTNLRRSKEKKNIETITNNSFAIPNIIIAEDDEINEPIDEALEASIADKENIPPPIDETQRSLAENKSQNFGNGDLHLVGLYRSAITRMENIEQELQEIKTQNATQMNLLQKIYDLLTVKSELTPQVPVKVDEISAESKILTEFKSPTNNNNTMLIDKENIVSEKKKRRQSKEIVKELRRSARLSAKYSNEKRDSFTELEAQLQINKPTPQKTPSNKISIVNKRQLTGLQTDRPLREYLAMKASMSFLETPEPNGFRRNINLIDNESPLRNKTLRRSISTKLFDELQELYLESPPNNTELSCE</sequence>
<feature type="region of interest" description="Disordered" evidence="2">
    <location>
        <begin position="97"/>
        <end position="119"/>
    </location>
</feature>
<reference evidence="3" key="1">
    <citation type="journal article" date="2023" name="bioRxiv">
        <title>Scaffold-level genome assemblies of two parasitoid biocontrol wasps reveal the parthenogenesis mechanism and an associated novel virus.</title>
        <authorList>
            <person name="Inwood S."/>
            <person name="Skelly J."/>
            <person name="Guhlin J."/>
            <person name="Harrop T."/>
            <person name="Goldson S."/>
            <person name="Dearden P."/>
        </authorList>
    </citation>
    <scope>NUCLEOTIDE SEQUENCE</scope>
    <source>
        <strain evidence="3">Irish</strain>
        <tissue evidence="3">Whole body</tissue>
    </source>
</reference>
<protein>
    <submittedName>
        <fullName evidence="3">Uncharacterized protein</fullName>
    </submittedName>
</protein>